<feature type="compositionally biased region" description="Basic and acidic residues" evidence="1">
    <location>
        <begin position="121"/>
        <end position="137"/>
    </location>
</feature>
<dbReference type="AlphaFoldDB" id="A0A1C7LVB7"/>
<organism evidence="2 3">
    <name type="scientific">Grifola frondosa</name>
    <name type="common">Maitake</name>
    <name type="synonym">Polyporus frondosus</name>
    <dbReference type="NCBI Taxonomy" id="5627"/>
    <lineage>
        <taxon>Eukaryota</taxon>
        <taxon>Fungi</taxon>
        <taxon>Dikarya</taxon>
        <taxon>Basidiomycota</taxon>
        <taxon>Agaricomycotina</taxon>
        <taxon>Agaricomycetes</taxon>
        <taxon>Polyporales</taxon>
        <taxon>Grifolaceae</taxon>
        <taxon>Grifola</taxon>
    </lineage>
</organism>
<keyword evidence="3" id="KW-1185">Reference proteome</keyword>
<evidence type="ECO:0000313" key="3">
    <source>
        <dbReference type="Proteomes" id="UP000092993"/>
    </source>
</evidence>
<proteinExistence type="predicted"/>
<evidence type="ECO:0000256" key="1">
    <source>
        <dbReference type="SAM" id="MobiDB-lite"/>
    </source>
</evidence>
<comment type="caution">
    <text evidence="2">The sequence shown here is derived from an EMBL/GenBank/DDBJ whole genome shotgun (WGS) entry which is preliminary data.</text>
</comment>
<dbReference type="EMBL" id="LUGG01000020">
    <property type="protein sequence ID" value="OBZ68428.1"/>
    <property type="molecule type" value="Genomic_DNA"/>
</dbReference>
<name>A0A1C7LVB7_GRIFR</name>
<feature type="region of interest" description="Disordered" evidence="1">
    <location>
        <begin position="95"/>
        <end position="137"/>
    </location>
</feature>
<dbReference type="Proteomes" id="UP000092993">
    <property type="component" value="Unassembled WGS sequence"/>
</dbReference>
<sequence>MEQAVRSALNALIKEPVLSAKSEVPIYDGTTPFNLATFQELPRISMQLDNGSAVTVLFMINTYTAKVDMHTSVSLNIQYVILLANPIPESENSAIANQDVKDIHPEVDSDYDDDNIVNDASDERSDADSMEDPGKVI</sequence>
<protein>
    <submittedName>
        <fullName evidence="2">Uncharacterized protein</fullName>
    </submittedName>
</protein>
<evidence type="ECO:0000313" key="2">
    <source>
        <dbReference type="EMBL" id="OBZ68428.1"/>
    </source>
</evidence>
<gene>
    <name evidence="2" type="ORF">A0H81_11667</name>
</gene>
<dbReference type="OrthoDB" id="2960452at2759"/>
<reference evidence="2 3" key="1">
    <citation type="submission" date="2016-03" db="EMBL/GenBank/DDBJ databases">
        <title>Whole genome sequencing of Grifola frondosa 9006-11.</title>
        <authorList>
            <person name="Min B."/>
            <person name="Park H."/>
            <person name="Kim J.-G."/>
            <person name="Cho H."/>
            <person name="Oh Y.-L."/>
            <person name="Kong W.-S."/>
            <person name="Choi I.-G."/>
        </authorList>
    </citation>
    <scope>NUCLEOTIDE SEQUENCE [LARGE SCALE GENOMIC DNA]</scope>
    <source>
        <strain evidence="2 3">9006-11</strain>
    </source>
</reference>
<accession>A0A1C7LVB7</accession>